<sequence>MDTTRYTQRVAKTPCPRCSKVGRQITGGPPRCFNTKCPVGYYYPDGKIKPKLWDGYGG</sequence>
<dbReference type="AlphaFoldDB" id="A0A0F9QA05"/>
<dbReference type="EMBL" id="LAZR01005173">
    <property type="protein sequence ID" value="KKN02218.1"/>
    <property type="molecule type" value="Genomic_DNA"/>
</dbReference>
<protein>
    <submittedName>
        <fullName evidence="1">Uncharacterized protein</fullName>
    </submittedName>
</protein>
<comment type="caution">
    <text evidence="1">The sequence shown here is derived from an EMBL/GenBank/DDBJ whole genome shotgun (WGS) entry which is preliminary data.</text>
</comment>
<organism evidence="1">
    <name type="scientific">marine sediment metagenome</name>
    <dbReference type="NCBI Taxonomy" id="412755"/>
    <lineage>
        <taxon>unclassified sequences</taxon>
        <taxon>metagenomes</taxon>
        <taxon>ecological metagenomes</taxon>
    </lineage>
</organism>
<reference evidence="1" key="1">
    <citation type="journal article" date="2015" name="Nature">
        <title>Complex archaea that bridge the gap between prokaryotes and eukaryotes.</title>
        <authorList>
            <person name="Spang A."/>
            <person name="Saw J.H."/>
            <person name="Jorgensen S.L."/>
            <person name="Zaremba-Niedzwiedzka K."/>
            <person name="Martijn J."/>
            <person name="Lind A.E."/>
            <person name="van Eijk R."/>
            <person name="Schleper C."/>
            <person name="Guy L."/>
            <person name="Ettema T.J."/>
        </authorList>
    </citation>
    <scope>NUCLEOTIDE SEQUENCE</scope>
</reference>
<evidence type="ECO:0000313" key="1">
    <source>
        <dbReference type="EMBL" id="KKN02218.1"/>
    </source>
</evidence>
<proteinExistence type="predicted"/>
<name>A0A0F9QA05_9ZZZZ</name>
<accession>A0A0F9QA05</accession>
<gene>
    <name evidence="1" type="ORF">LCGC14_1120080</name>
</gene>